<feature type="domain" description="TANGO6 HEAT repeat" evidence="1">
    <location>
        <begin position="291"/>
        <end position="409"/>
    </location>
</feature>
<accession>A0ABP0TY84</accession>
<evidence type="ECO:0000313" key="3">
    <source>
        <dbReference type="Proteomes" id="UP001497512"/>
    </source>
</evidence>
<keyword evidence="3" id="KW-1185">Reference proteome</keyword>
<dbReference type="PANTHER" id="PTHR20959:SF1">
    <property type="entry name" value="TRANSPORT AND GOLGI ORGANIZATION PROTEIN 6 HOMOLOG"/>
    <property type="match status" value="1"/>
</dbReference>
<dbReference type="PANTHER" id="PTHR20959">
    <property type="entry name" value="TRANSPORT AND GOLGI ORGANIZATION PROTEIN 6 FAMILY MEMBER"/>
    <property type="match status" value="1"/>
</dbReference>
<dbReference type="EMBL" id="OZ019908">
    <property type="protein sequence ID" value="CAK9207519.1"/>
    <property type="molecule type" value="Genomic_DNA"/>
</dbReference>
<organism evidence="2 3">
    <name type="scientific">Sphagnum troendelagicum</name>
    <dbReference type="NCBI Taxonomy" id="128251"/>
    <lineage>
        <taxon>Eukaryota</taxon>
        <taxon>Viridiplantae</taxon>
        <taxon>Streptophyta</taxon>
        <taxon>Embryophyta</taxon>
        <taxon>Bryophyta</taxon>
        <taxon>Sphagnophytina</taxon>
        <taxon>Sphagnopsida</taxon>
        <taxon>Sphagnales</taxon>
        <taxon>Sphagnaceae</taxon>
        <taxon>Sphagnum</taxon>
    </lineage>
</organism>
<evidence type="ECO:0000313" key="2">
    <source>
        <dbReference type="EMBL" id="CAK9207519.1"/>
    </source>
</evidence>
<name>A0ABP0TY84_9BRYO</name>
<reference evidence="2" key="1">
    <citation type="submission" date="2024-02" db="EMBL/GenBank/DDBJ databases">
        <authorList>
            <consortium name="ELIXIR-Norway"/>
            <consortium name="Elixir Norway"/>
        </authorList>
    </citation>
    <scope>NUCLEOTIDE SEQUENCE</scope>
</reference>
<protein>
    <recommendedName>
        <fullName evidence="1">TANGO6 HEAT repeat domain-containing protein</fullName>
    </recommendedName>
</protein>
<sequence>MPVTIKRPVTEALKDARVFLSSVNNEVQPLEEAASARQALDCCCRLLEAILLNSEDGKSITLNSPDWTVVKAVLELVVRWGIYPSLNPGVGIPLEKRFGAKGAITAAAAVSKYIPGIGLGQHASALVPGPSHQSSAVDCTNLFQAADLLACLVLESTPSCEPCVSSPGATIDSPAKIDGNQPLSLDSNPSMKETLGELKGKRRLQEAALQDLMQDLMMFYHLPDLCAAYLQLAHSGRDDWRKLSSERMDSMVECLPVAHMVEALLTLLGQDSPAPPPWFKSEAGKLLSRLIMREGGVAAAIGRLVGGTQGGNVRVYDRIASHLAKPPKYVTTVPQYYKAVCPQLLPLLLLPFSQQENSKQVGSAAHMCVNMHHTAVIMACKLTAREHALSEECLLRPLLQPLLSWAGAICAQAKLEQFSKVVDLQETNMQEEIHVSIGTDLPCGQTLLEEIPVDISEQRETSILNSLFGIQVLLTAGHGGAAILQQLLLQLIKPISPCILMLKILLEPDTLHQITDEVQASSVFQKLTVADNGAQVEVAQGDMAMEGSTRPLVKGKSALAKGLLETARLDTSNEGVATEEPIDMVGRLRSAMSDIVIALNALPGDPHCPTVSPFGVMDDIIMNWPRADGEIREALEAGRQHTNRML</sequence>
<dbReference type="Pfam" id="PF23565">
    <property type="entry name" value="ARM_TANGO6"/>
    <property type="match status" value="1"/>
</dbReference>
<dbReference type="InterPro" id="IPR039600">
    <property type="entry name" value="TANGO6/Rtp1"/>
</dbReference>
<dbReference type="InterPro" id="IPR057407">
    <property type="entry name" value="HEAT_TANGO6"/>
</dbReference>
<gene>
    <name evidence="2" type="ORF">CSSPTR1EN2_LOCUS8847</name>
</gene>
<dbReference type="Proteomes" id="UP001497512">
    <property type="component" value="Chromosome 16"/>
</dbReference>
<proteinExistence type="predicted"/>
<evidence type="ECO:0000259" key="1">
    <source>
        <dbReference type="Pfam" id="PF23565"/>
    </source>
</evidence>